<reference evidence="1 2" key="1">
    <citation type="submission" date="2016-10" db="EMBL/GenBank/DDBJ databases">
        <title>The genome sequence of Colletotrichum fioriniae PJ7.</title>
        <authorList>
            <person name="Baroncelli R."/>
        </authorList>
    </citation>
    <scope>NUCLEOTIDE SEQUENCE [LARGE SCALE GENOMIC DNA]</scope>
    <source>
        <strain evidence="1">Col 31</strain>
    </source>
</reference>
<comment type="caution">
    <text evidence="1">The sequence shown here is derived from an EMBL/GenBank/DDBJ whole genome shotgun (WGS) entry which is preliminary data.</text>
</comment>
<keyword evidence="2" id="KW-1185">Reference proteome</keyword>
<accession>A0AAI9UQ12</accession>
<evidence type="ECO:0000313" key="2">
    <source>
        <dbReference type="Proteomes" id="UP001239795"/>
    </source>
</evidence>
<dbReference type="AlphaFoldDB" id="A0AAI9UQ12"/>
<protein>
    <submittedName>
        <fullName evidence="1">Uncharacterized protein</fullName>
    </submittedName>
</protein>
<proteinExistence type="predicted"/>
<sequence>MSQAKVQGLLLDAHQTRVAGARVDHNITIKPTAHSVSQPVIPSYGTLGTVKWKPSSRVQRAAQELTNLSGISLTLLLVCHFCHGTLFLRYVVERLSHETLLPSCPCFHFRLSRLIPIHSYPWHPSPLGDPPSITRTPTHGILTLCPFLFPPFIHTQLGGCGDRVREPQSRSLLPPTPHTQFDIYPYLIIVKLCQPLIHYPFRTR</sequence>
<dbReference type="EMBL" id="MLGG01000008">
    <property type="protein sequence ID" value="KAK1462565.1"/>
    <property type="molecule type" value="Genomic_DNA"/>
</dbReference>
<gene>
    <name evidence="1" type="ORF">CMEL01_13676</name>
</gene>
<organism evidence="1 2">
    <name type="scientific">Colletotrichum melonis</name>
    <dbReference type="NCBI Taxonomy" id="1209925"/>
    <lineage>
        <taxon>Eukaryota</taxon>
        <taxon>Fungi</taxon>
        <taxon>Dikarya</taxon>
        <taxon>Ascomycota</taxon>
        <taxon>Pezizomycotina</taxon>
        <taxon>Sordariomycetes</taxon>
        <taxon>Hypocreomycetidae</taxon>
        <taxon>Glomerellales</taxon>
        <taxon>Glomerellaceae</taxon>
        <taxon>Colletotrichum</taxon>
        <taxon>Colletotrichum acutatum species complex</taxon>
    </lineage>
</organism>
<name>A0AAI9UQ12_9PEZI</name>
<evidence type="ECO:0000313" key="1">
    <source>
        <dbReference type="EMBL" id="KAK1462565.1"/>
    </source>
</evidence>
<dbReference type="Proteomes" id="UP001239795">
    <property type="component" value="Unassembled WGS sequence"/>
</dbReference>